<feature type="compositionally biased region" description="Polar residues" evidence="2">
    <location>
        <begin position="26"/>
        <end position="39"/>
    </location>
</feature>
<dbReference type="AlphaFoldDB" id="A0A433TG49"/>
<evidence type="ECO:0000256" key="2">
    <source>
        <dbReference type="SAM" id="MobiDB-lite"/>
    </source>
</evidence>
<dbReference type="Proteomes" id="UP000271974">
    <property type="component" value="Unassembled WGS sequence"/>
</dbReference>
<feature type="region of interest" description="Disordered" evidence="2">
    <location>
        <begin position="1"/>
        <end position="39"/>
    </location>
</feature>
<comment type="caution">
    <text evidence="3">The sequence shown here is derived from an EMBL/GenBank/DDBJ whole genome shotgun (WGS) entry which is preliminary data.</text>
</comment>
<organism evidence="3 4">
    <name type="scientific">Elysia chlorotica</name>
    <name type="common">Eastern emerald elysia</name>
    <name type="synonym">Sea slug</name>
    <dbReference type="NCBI Taxonomy" id="188477"/>
    <lineage>
        <taxon>Eukaryota</taxon>
        <taxon>Metazoa</taxon>
        <taxon>Spiralia</taxon>
        <taxon>Lophotrochozoa</taxon>
        <taxon>Mollusca</taxon>
        <taxon>Gastropoda</taxon>
        <taxon>Heterobranchia</taxon>
        <taxon>Euthyneura</taxon>
        <taxon>Panpulmonata</taxon>
        <taxon>Sacoglossa</taxon>
        <taxon>Placobranchoidea</taxon>
        <taxon>Plakobranchidae</taxon>
        <taxon>Elysia</taxon>
    </lineage>
</organism>
<feature type="region of interest" description="Disordered" evidence="2">
    <location>
        <begin position="292"/>
        <end position="337"/>
    </location>
</feature>
<keyword evidence="4" id="KW-1185">Reference proteome</keyword>
<dbReference type="OrthoDB" id="6096980at2759"/>
<dbReference type="STRING" id="188477.A0A433TG49"/>
<name>A0A433TG49_ELYCH</name>
<proteinExistence type="predicted"/>
<sequence length="337" mass="38702">MSFRGNRTAQSAQFRIDGQAVDPPYSTRNSGVRSADLSITGSSSPKLPIGLARDASAVEQMMSINRRLVTQIETLRLKVDIDASHQQSAREGVRAETKAAVQAKDSQLRGLKADLKGKDEVVKNLTDRNHQKESAIKRLMEDIQVLKDDVQVSKGVADEIQKQLGEFQREAANLENGSAYRDKDENIRQLQAEVSKLHKNLAHMEQELARAKEKIAQQGTRLRLVDNDRLNIQTKYKEELSRVTLTMHNDIERMRDVMQQQWREMRDLREQNEDMRNDISEIRSLIMDDRLQRGQQWHQRSPEPTSSHFELHQASPSLPALSQKETRRKFANCRKKT</sequence>
<feature type="coiled-coil region" evidence="1">
    <location>
        <begin position="258"/>
        <end position="285"/>
    </location>
</feature>
<evidence type="ECO:0000256" key="1">
    <source>
        <dbReference type="SAM" id="Coils"/>
    </source>
</evidence>
<dbReference type="Gene3D" id="1.10.287.1490">
    <property type="match status" value="1"/>
</dbReference>
<keyword evidence="1" id="KW-0175">Coiled coil</keyword>
<gene>
    <name evidence="3" type="ORF">EGW08_011735</name>
</gene>
<dbReference type="EMBL" id="RQTK01000387">
    <property type="protein sequence ID" value="RUS80514.1"/>
    <property type="molecule type" value="Genomic_DNA"/>
</dbReference>
<evidence type="ECO:0000313" key="4">
    <source>
        <dbReference type="Proteomes" id="UP000271974"/>
    </source>
</evidence>
<feature type="compositionally biased region" description="Polar residues" evidence="2">
    <location>
        <begin position="1"/>
        <end position="13"/>
    </location>
</feature>
<feature type="coiled-coil region" evidence="1">
    <location>
        <begin position="122"/>
        <end position="221"/>
    </location>
</feature>
<reference evidence="3 4" key="1">
    <citation type="submission" date="2019-01" db="EMBL/GenBank/DDBJ databases">
        <title>A draft genome assembly of the solar-powered sea slug Elysia chlorotica.</title>
        <authorList>
            <person name="Cai H."/>
            <person name="Li Q."/>
            <person name="Fang X."/>
            <person name="Li J."/>
            <person name="Curtis N.E."/>
            <person name="Altenburger A."/>
            <person name="Shibata T."/>
            <person name="Feng M."/>
            <person name="Maeda T."/>
            <person name="Schwartz J.A."/>
            <person name="Shigenobu S."/>
            <person name="Lundholm N."/>
            <person name="Nishiyama T."/>
            <person name="Yang H."/>
            <person name="Hasebe M."/>
            <person name="Li S."/>
            <person name="Pierce S.K."/>
            <person name="Wang J."/>
        </authorList>
    </citation>
    <scope>NUCLEOTIDE SEQUENCE [LARGE SCALE GENOMIC DNA]</scope>
    <source>
        <strain evidence="3">EC2010</strain>
        <tissue evidence="3">Whole organism of an adult</tissue>
    </source>
</reference>
<feature type="compositionally biased region" description="Polar residues" evidence="2">
    <location>
        <begin position="293"/>
        <end position="308"/>
    </location>
</feature>
<accession>A0A433TG49</accession>
<evidence type="ECO:0000313" key="3">
    <source>
        <dbReference type="EMBL" id="RUS80514.1"/>
    </source>
</evidence>
<feature type="compositionally biased region" description="Basic residues" evidence="2">
    <location>
        <begin position="326"/>
        <end position="337"/>
    </location>
</feature>
<protein>
    <submittedName>
        <fullName evidence="3">Uncharacterized protein</fullName>
    </submittedName>
</protein>